<sequence>MGLGENTRSALYLSFAALTFVTALTICFYMFKSVSETNDLTYKMSTQTDKNITSTLKIPTKYTVSGAEVRQSIYKIKDIGVDIVVDGVTYSKSLDPTLINVSSISLTKQYAPTYVRDTEGNLTLLRFN</sequence>
<evidence type="ECO:0000256" key="1">
    <source>
        <dbReference type="SAM" id="Phobius"/>
    </source>
</evidence>
<gene>
    <name evidence="2" type="ORF">EHV15_35540</name>
</gene>
<keyword evidence="1" id="KW-1133">Transmembrane helix</keyword>
<feature type="transmembrane region" description="Helical" evidence="1">
    <location>
        <begin position="12"/>
        <end position="31"/>
    </location>
</feature>
<accession>A0A3P3TCQ9</accession>
<proteinExistence type="predicted"/>
<keyword evidence="1" id="KW-0812">Transmembrane</keyword>
<dbReference type="Proteomes" id="UP000267017">
    <property type="component" value="Unassembled WGS sequence"/>
</dbReference>
<reference evidence="2 3" key="1">
    <citation type="submission" date="2018-11" db="EMBL/GenBank/DDBJ databases">
        <title>Genome sequencing of Paenibacillus sp. KCOM 3021 (= ChDC PVNT-B20).</title>
        <authorList>
            <person name="Kook J.-K."/>
            <person name="Park S.-N."/>
            <person name="Lim Y.K."/>
        </authorList>
    </citation>
    <scope>NUCLEOTIDE SEQUENCE [LARGE SCALE GENOMIC DNA]</scope>
    <source>
        <strain evidence="2 3">KCOM 3021</strain>
    </source>
</reference>
<evidence type="ECO:0000313" key="3">
    <source>
        <dbReference type="Proteomes" id="UP000267017"/>
    </source>
</evidence>
<dbReference type="RefSeq" id="WP_128635981.1">
    <property type="nucleotide sequence ID" value="NZ_RRCN01000002.1"/>
</dbReference>
<comment type="caution">
    <text evidence="2">The sequence shown here is derived from an EMBL/GenBank/DDBJ whole genome shotgun (WGS) entry which is preliminary data.</text>
</comment>
<name>A0A3P3TCQ9_9BACL</name>
<dbReference type="EMBL" id="RRCN01000002">
    <property type="protein sequence ID" value="RRJ54888.1"/>
    <property type="molecule type" value="Genomic_DNA"/>
</dbReference>
<keyword evidence="1" id="KW-0472">Membrane</keyword>
<protein>
    <submittedName>
        <fullName evidence="2">Uncharacterized protein</fullName>
    </submittedName>
</protein>
<dbReference type="AlphaFoldDB" id="A0A3P3TCQ9"/>
<organism evidence="2 3">
    <name type="scientific">Paenibacillus oralis</name>
    <dbReference type="NCBI Taxonomy" id="2490856"/>
    <lineage>
        <taxon>Bacteria</taxon>
        <taxon>Bacillati</taxon>
        <taxon>Bacillota</taxon>
        <taxon>Bacilli</taxon>
        <taxon>Bacillales</taxon>
        <taxon>Paenibacillaceae</taxon>
        <taxon>Paenibacillus</taxon>
    </lineage>
</organism>
<dbReference type="OrthoDB" id="2608291at2"/>
<keyword evidence="3" id="KW-1185">Reference proteome</keyword>
<evidence type="ECO:0000313" key="2">
    <source>
        <dbReference type="EMBL" id="RRJ54888.1"/>
    </source>
</evidence>